<gene>
    <name evidence="3" type="ORF">GCM10009747_18280</name>
</gene>
<dbReference type="EMBL" id="BAAANH010000003">
    <property type="protein sequence ID" value="GAA1759581.1"/>
    <property type="molecule type" value="Genomic_DNA"/>
</dbReference>
<organism evidence="3 4">
    <name type="scientific">Agromyces humatus</name>
    <dbReference type="NCBI Taxonomy" id="279573"/>
    <lineage>
        <taxon>Bacteria</taxon>
        <taxon>Bacillati</taxon>
        <taxon>Actinomycetota</taxon>
        <taxon>Actinomycetes</taxon>
        <taxon>Micrococcales</taxon>
        <taxon>Microbacteriaceae</taxon>
        <taxon>Agromyces</taxon>
    </lineage>
</organism>
<evidence type="ECO:0000256" key="2">
    <source>
        <dbReference type="SAM" id="SignalP"/>
    </source>
</evidence>
<evidence type="ECO:0000256" key="1">
    <source>
        <dbReference type="SAM" id="MobiDB-lite"/>
    </source>
</evidence>
<feature type="signal peptide" evidence="2">
    <location>
        <begin position="1"/>
        <end position="20"/>
    </location>
</feature>
<dbReference type="Proteomes" id="UP001500506">
    <property type="component" value="Unassembled WGS sequence"/>
</dbReference>
<proteinExistence type="predicted"/>
<feature type="chain" id="PRO_5046259648" description="DUF4232 domain-containing protein" evidence="2">
    <location>
        <begin position="21"/>
        <end position="257"/>
    </location>
</feature>
<keyword evidence="4" id="KW-1185">Reference proteome</keyword>
<keyword evidence="2" id="KW-0732">Signal</keyword>
<protein>
    <recommendedName>
        <fullName evidence="5">DUF4232 domain-containing protein</fullName>
    </recommendedName>
</protein>
<sequence>MLLVMAAALGAAVLAGCATAAPSPGAAPSPSAPSSGIDTDATLRCGDTPVPARALTEPRPATELSAEVLAVLENPLADVDEPLSDWLIAHETVERVVIMREREEPVDLGGGDIATYDLRAIEAADEHALPLDAPWGLVGAANCTPRIDLGTLTGAGVTLDPDALPDGGDERIVLLVTERECNSGRPATDRVELVELVETETTVEVVIGVRPHESGAFTCPSNPPTPFTVELEQPLGDRVIFDAAVAPAREISAGERY</sequence>
<evidence type="ECO:0000313" key="4">
    <source>
        <dbReference type="Proteomes" id="UP001500506"/>
    </source>
</evidence>
<name>A0ABN2KMC1_9MICO</name>
<evidence type="ECO:0008006" key="5">
    <source>
        <dbReference type="Google" id="ProtNLM"/>
    </source>
</evidence>
<accession>A0ABN2KMC1</accession>
<evidence type="ECO:0000313" key="3">
    <source>
        <dbReference type="EMBL" id="GAA1759581.1"/>
    </source>
</evidence>
<comment type="caution">
    <text evidence="3">The sequence shown here is derived from an EMBL/GenBank/DDBJ whole genome shotgun (WGS) entry which is preliminary data.</text>
</comment>
<feature type="region of interest" description="Disordered" evidence="1">
    <location>
        <begin position="20"/>
        <end position="41"/>
    </location>
</feature>
<reference evidence="3 4" key="1">
    <citation type="journal article" date="2019" name="Int. J. Syst. Evol. Microbiol.">
        <title>The Global Catalogue of Microorganisms (GCM) 10K type strain sequencing project: providing services to taxonomists for standard genome sequencing and annotation.</title>
        <authorList>
            <consortium name="The Broad Institute Genomics Platform"/>
            <consortium name="The Broad Institute Genome Sequencing Center for Infectious Disease"/>
            <person name="Wu L."/>
            <person name="Ma J."/>
        </authorList>
    </citation>
    <scope>NUCLEOTIDE SEQUENCE [LARGE SCALE GENOMIC DNA]</scope>
    <source>
        <strain evidence="3 4">JCM 14319</strain>
    </source>
</reference>